<accession>A0A8H4RTM1</accession>
<protein>
    <recommendedName>
        <fullName evidence="7">Nucleotide sugar dehydrogenase</fullName>
    </recommendedName>
</protein>
<comment type="similarity">
    <text evidence="1 2">Belongs to the UDP-glucose/GDP-mannose dehydrogenase family.</text>
</comment>
<evidence type="ECO:0000256" key="2">
    <source>
        <dbReference type="PIRNR" id="PIRNR000124"/>
    </source>
</evidence>
<dbReference type="NCBIfam" id="TIGR03026">
    <property type="entry name" value="NDP-sugDHase"/>
    <property type="match status" value="1"/>
</dbReference>
<dbReference type="PIRSF" id="PIRSF500136">
    <property type="entry name" value="UDP_ManNAc_DH"/>
    <property type="match status" value="1"/>
</dbReference>
<dbReference type="GO" id="GO:0016628">
    <property type="term" value="F:oxidoreductase activity, acting on the CH-CH group of donors, NAD or NADP as acceptor"/>
    <property type="evidence" value="ECO:0007669"/>
    <property type="project" value="InterPro"/>
</dbReference>
<sequence length="445" mass="49220">MSTGLMIERRRGSQSLCDYSQHYDEFERRLSIVSSPKQTSQCRQQEIYLRKDSKDPVVAVIGVGYVGFQLVEAFSKHYPVIAFDASVGRVATIQKQLKGIHSVTCTSDESTLSRATHFLLAVPTPLLPNRQIDTSCLQSAISTIGTYARPGATVVIESSVSVGMTRALMAPLTVCRGFKAGMSPERVDPGRSDPPFENIPKIISGLDDICPGSLESIHRLYSKVFKSLVSVSKPEVAEMTKLYENCQRMMAIAYTNEMADACVGHGIDPFEVSKAAGTKPFGYLPITPSLGVGGHCIPVNPYYLFSNNSFPLLEAATEKMRLRPSAVGDRIMKDILKQNPSHFLKRKARVLVVGVAFKPGQTLVTGSPAVALMQHLLSHWKVYVAFADPLVQESALPFVPRFDERKEWSKSKLEWFDAIIVAVRQPGINYALLDNLDHVRVEIWN</sequence>
<dbReference type="GO" id="GO:0051287">
    <property type="term" value="F:NAD binding"/>
    <property type="evidence" value="ECO:0007669"/>
    <property type="project" value="InterPro"/>
</dbReference>
<dbReference type="AlphaFoldDB" id="A0A8H4RTM1"/>
<dbReference type="SUPFAM" id="SSF52413">
    <property type="entry name" value="UDP-glucose/GDP-mannose dehydrogenase C-terminal domain"/>
    <property type="match status" value="1"/>
</dbReference>
<organism evidence="5 6">
    <name type="scientific">Cudoniella acicularis</name>
    <dbReference type="NCBI Taxonomy" id="354080"/>
    <lineage>
        <taxon>Eukaryota</taxon>
        <taxon>Fungi</taxon>
        <taxon>Dikarya</taxon>
        <taxon>Ascomycota</taxon>
        <taxon>Pezizomycotina</taxon>
        <taxon>Leotiomycetes</taxon>
        <taxon>Helotiales</taxon>
        <taxon>Tricladiaceae</taxon>
        <taxon>Cudoniella</taxon>
    </lineage>
</organism>
<dbReference type="GO" id="GO:0016616">
    <property type="term" value="F:oxidoreductase activity, acting on the CH-OH group of donors, NAD or NADP as acceptor"/>
    <property type="evidence" value="ECO:0007669"/>
    <property type="project" value="InterPro"/>
</dbReference>
<dbReference type="PANTHER" id="PTHR43491">
    <property type="entry name" value="UDP-N-ACETYL-D-MANNOSAMINE DEHYDROGENASE"/>
    <property type="match status" value="1"/>
</dbReference>
<evidence type="ECO:0000313" key="5">
    <source>
        <dbReference type="EMBL" id="KAF4635206.1"/>
    </source>
</evidence>
<evidence type="ECO:0000259" key="3">
    <source>
        <dbReference type="Pfam" id="PF00984"/>
    </source>
</evidence>
<dbReference type="InterPro" id="IPR017476">
    <property type="entry name" value="UDP-Glc/GDP-Man"/>
</dbReference>
<dbReference type="Pfam" id="PF03721">
    <property type="entry name" value="UDPG_MGDP_dh_N"/>
    <property type="match status" value="1"/>
</dbReference>
<dbReference type="GO" id="GO:0000271">
    <property type="term" value="P:polysaccharide biosynthetic process"/>
    <property type="evidence" value="ECO:0007669"/>
    <property type="project" value="InterPro"/>
</dbReference>
<dbReference type="InterPro" id="IPR036291">
    <property type="entry name" value="NAD(P)-bd_dom_sf"/>
</dbReference>
<dbReference type="InterPro" id="IPR008927">
    <property type="entry name" value="6-PGluconate_DH-like_C_sf"/>
</dbReference>
<dbReference type="Gene3D" id="3.40.50.720">
    <property type="entry name" value="NAD(P)-binding Rossmann-like Domain"/>
    <property type="match status" value="2"/>
</dbReference>
<evidence type="ECO:0000256" key="1">
    <source>
        <dbReference type="ARBA" id="ARBA00006601"/>
    </source>
</evidence>
<dbReference type="Proteomes" id="UP000566819">
    <property type="component" value="Unassembled WGS sequence"/>
</dbReference>
<dbReference type="InterPro" id="IPR014026">
    <property type="entry name" value="UDP-Glc/GDP-Man_DH_dimer"/>
</dbReference>
<evidence type="ECO:0008006" key="7">
    <source>
        <dbReference type="Google" id="ProtNLM"/>
    </source>
</evidence>
<dbReference type="PIRSF" id="PIRSF000124">
    <property type="entry name" value="UDPglc_GDPman_dh"/>
    <property type="match status" value="1"/>
</dbReference>
<proteinExistence type="inferred from homology"/>
<gene>
    <name evidence="5" type="ORF">G7Y89_g2888</name>
</gene>
<dbReference type="SUPFAM" id="SSF51735">
    <property type="entry name" value="NAD(P)-binding Rossmann-fold domains"/>
    <property type="match status" value="1"/>
</dbReference>
<name>A0A8H4RTM1_9HELO</name>
<feature type="domain" description="UDP-glucose/GDP-mannose dehydrogenase N-terminal" evidence="4">
    <location>
        <begin position="58"/>
        <end position="211"/>
    </location>
</feature>
<dbReference type="EMBL" id="JAAMPI010000134">
    <property type="protein sequence ID" value="KAF4635206.1"/>
    <property type="molecule type" value="Genomic_DNA"/>
</dbReference>
<evidence type="ECO:0000313" key="6">
    <source>
        <dbReference type="Proteomes" id="UP000566819"/>
    </source>
</evidence>
<dbReference type="SUPFAM" id="SSF48179">
    <property type="entry name" value="6-phosphogluconate dehydrogenase C-terminal domain-like"/>
    <property type="match status" value="1"/>
</dbReference>
<dbReference type="InterPro" id="IPR001732">
    <property type="entry name" value="UDP-Glc/GDP-Man_DH_N"/>
</dbReference>
<keyword evidence="6" id="KW-1185">Reference proteome</keyword>
<dbReference type="OrthoDB" id="5059218at2759"/>
<dbReference type="InterPro" id="IPR028359">
    <property type="entry name" value="UDP_ManNAc/GlcNAc_DH"/>
</dbReference>
<dbReference type="Pfam" id="PF00984">
    <property type="entry name" value="UDPG_MGDP_dh"/>
    <property type="match status" value="1"/>
</dbReference>
<reference evidence="5 6" key="1">
    <citation type="submission" date="2020-03" db="EMBL/GenBank/DDBJ databases">
        <title>Draft Genome Sequence of Cudoniella acicularis.</title>
        <authorList>
            <person name="Buettner E."/>
            <person name="Kellner H."/>
        </authorList>
    </citation>
    <scope>NUCLEOTIDE SEQUENCE [LARGE SCALE GENOMIC DNA]</scope>
    <source>
        <strain evidence="5 6">DSM 108380</strain>
    </source>
</reference>
<feature type="domain" description="UDP-glucose/GDP-mannose dehydrogenase dimerisation" evidence="3">
    <location>
        <begin position="236"/>
        <end position="307"/>
    </location>
</feature>
<dbReference type="PANTHER" id="PTHR43491:SF2">
    <property type="entry name" value="UDP-N-ACETYL-D-MANNOSAMINE DEHYDROGENASE"/>
    <property type="match status" value="1"/>
</dbReference>
<comment type="caution">
    <text evidence="5">The sequence shown here is derived from an EMBL/GenBank/DDBJ whole genome shotgun (WGS) entry which is preliminary data.</text>
</comment>
<dbReference type="InterPro" id="IPR036220">
    <property type="entry name" value="UDP-Glc/GDP-Man_DH_C_sf"/>
</dbReference>
<evidence type="ECO:0000259" key="4">
    <source>
        <dbReference type="Pfam" id="PF03721"/>
    </source>
</evidence>